<dbReference type="Gene3D" id="3.40.30.10">
    <property type="entry name" value="Glutaredoxin"/>
    <property type="match status" value="2"/>
</dbReference>
<dbReference type="InterPro" id="IPR051924">
    <property type="entry name" value="GST_Kappa/NadH"/>
</dbReference>
<accession>A0A840R0M2</accession>
<dbReference type="InterPro" id="IPR001853">
    <property type="entry name" value="DSBA-like_thioredoxin_dom"/>
</dbReference>
<comment type="caution">
    <text evidence="2">The sequence shown here is derived from an EMBL/GenBank/DDBJ whole genome shotgun (WGS) entry which is preliminary data.</text>
</comment>
<dbReference type="PANTHER" id="PTHR42943">
    <property type="entry name" value="GLUTATHIONE S-TRANSFERASE KAPPA"/>
    <property type="match status" value="1"/>
</dbReference>
<dbReference type="GO" id="GO:0016853">
    <property type="term" value="F:isomerase activity"/>
    <property type="evidence" value="ECO:0007669"/>
    <property type="project" value="UniProtKB-KW"/>
</dbReference>
<dbReference type="SUPFAM" id="SSF52833">
    <property type="entry name" value="Thioredoxin-like"/>
    <property type="match status" value="2"/>
</dbReference>
<proteinExistence type="predicted"/>
<dbReference type="InterPro" id="IPR036249">
    <property type="entry name" value="Thioredoxin-like_sf"/>
</dbReference>
<dbReference type="RefSeq" id="WP_184460969.1">
    <property type="nucleotide sequence ID" value="NZ_JACHHW010000001.1"/>
</dbReference>
<dbReference type="GO" id="GO:0016491">
    <property type="term" value="F:oxidoreductase activity"/>
    <property type="evidence" value="ECO:0007669"/>
    <property type="project" value="InterPro"/>
</dbReference>
<dbReference type="AlphaFoldDB" id="A0A840R0M2"/>
<dbReference type="EMBL" id="JACHHW010000001">
    <property type="protein sequence ID" value="MBB5186178.1"/>
    <property type="molecule type" value="Genomic_DNA"/>
</dbReference>
<evidence type="ECO:0000259" key="1">
    <source>
        <dbReference type="Pfam" id="PF01323"/>
    </source>
</evidence>
<organism evidence="2 3">
    <name type="scientific">Zhongshania antarctica</name>
    <dbReference type="NCBI Taxonomy" id="641702"/>
    <lineage>
        <taxon>Bacteria</taxon>
        <taxon>Pseudomonadati</taxon>
        <taxon>Pseudomonadota</taxon>
        <taxon>Gammaproteobacteria</taxon>
        <taxon>Cellvibrionales</taxon>
        <taxon>Spongiibacteraceae</taxon>
        <taxon>Zhongshania</taxon>
    </lineage>
</organism>
<reference evidence="2 3" key="1">
    <citation type="submission" date="2020-08" db="EMBL/GenBank/DDBJ databases">
        <title>Genomic Encyclopedia of Type Strains, Phase IV (KMG-IV): sequencing the most valuable type-strain genomes for metagenomic binning, comparative biology and taxonomic classification.</title>
        <authorList>
            <person name="Goeker M."/>
        </authorList>
    </citation>
    <scope>NUCLEOTIDE SEQUENCE [LARGE SCALE GENOMIC DNA]</scope>
    <source>
        <strain evidence="2 3">DSM 25701</strain>
    </source>
</reference>
<evidence type="ECO:0000313" key="3">
    <source>
        <dbReference type="Proteomes" id="UP000536640"/>
    </source>
</evidence>
<name>A0A840R0M2_9GAMM</name>
<sequence>MSENFKNQGGVSSSEPSRLYRWLTSTLFMSRLASLRYQAKLRAKFERRRLSAGSPHIVEYFHQVDDGYSHLSAQLLSAISKRYDVALVCHLVSASQDANAPEPQLLSDLARQDAIQIAPHYGLHFPNGNTQPPKALVDQAQAILAKQTAQGFIDCLADVSTALWNHDQTTLAALAERLGAANHSDTAARIQQGNAQRAVLGHYSGAMFYYGKEWYWGVDRLYHLEARLAALGVDKQPNAAPLAPRKAVEIGELKDNGSLTFEIYPSLRSPYTAIIFDRALKLAADCGVKLVVRPVLPMVMRGVPATRVKGAYIMTDCGREARASGVPFGPIYDPIGDPVRRCYAIYPWACEQGKGNALLSSFLRLAFAEGVNTNKLSGLQEVVEQAGLDWQVAKEQLADTRWEAMVEQNRLAMYDAGLWGVPSFRLLDKNGNQVLALWGQDRLWLFSREIQRLLKAG</sequence>
<dbReference type="PANTHER" id="PTHR42943:SF2">
    <property type="entry name" value="GLUTATHIONE S-TRANSFERASE KAPPA 1"/>
    <property type="match status" value="1"/>
</dbReference>
<gene>
    <name evidence="2" type="ORF">HNQ57_000437</name>
</gene>
<feature type="domain" description="DSBA-like thioredoxin" evidence="1">
    <location>
        <begin position="262"/>
        <end position="451"/>
    </location>
</feature>
<keyword evidence="2" id="KW-0413">Isomerase</keyword>
<evidence type="ECO:0000313" key="2">
    <source>
        <dbReference type="EMBL" id="MBB5186178.1"/>
    </source>
</evidence>
<dbReference type="Proteomes" id="UP000536640">
    <property type="component" value="Unassembled WGS sequence"/>
</dbReference>
<protein>
    <submittedName>
        <fullName evidence="2">2-hydroxychromene-2-carboxylate isomerase</fullName>
    </submittedName>
</protein>
<dbReference type="Pfam" id="PF01323">
    <property type="entry name" value="DSBA"/>
    <property type="match status" value="1"/>
</dbReference>
<keyword evidence="3" id="KW-1185">Reference proteome</keyword>